<feature type="repeat" description="RCC1" evidence="1">
    <location>
        <begin position="332"/>
        <end position="386"/>
    </location>
</feature>
<evidence type="ECO:0000313" key="3">
    <source>
        <dbReference type="EMBL" id="KOO22938.1"/>
    </source>
</evidence>
<dbReference type="InterPro" id="IPR009091">
    <property type="entry name" value="RCC1/BLIP-II"/>
</dbReference>
<proteinExistence type="predicted"/>
<feature type="compositionally biased region" description="Basic residues" evidence="2">
    <location>
        <begin position="434"/>
        <end position="444"/>
    </location>
</feature>
<keyword evidence="4" id="KW-1185">Reference proteome</keyword>
<dbReference type="PANTHER" id="PTHR46207:SF1">
    <property type="entry name" value="PROTEIN RCC2"/>
    <property type="match status" value="1"/>
</dbReference>
<name>A0A0M0J9P6_9EUKA</name>
<evidence type="ECO:0000256" key="2">
    <source>
        <dbReference type="SAM" id="MobiDB-lite"/>
    </source>
</evidence>
<accession>A0A0M0J9P6</accession>
<feature type="compositionally biased region" description="Acidic residues" evidence="2">
    <location>
        <begin position="450"/>
        <end position="463"/>
    </location>
</feature>
<evidence type="ECO:0000313" key="4">
    <source>
        <dbReference type="Proteomes" id="UP000037460"/>
    </source>
</evidence>
<feature type="repeat" description="RCC1" evidence="1">
    <location>
        <begin position="223"/>
        <end position="273"/>
    </location>
</feature>
<reference evidence="4" key="1">
    <citation type="journal article" date="2015" name="PLoS Genet.">
        <title>Genome Sequence and Transcriptome Analyses of Chrysochromulina tobin: Metabolic Tools for Enhanced Algal Fitness in the Prominent Order Prymnesiales (Haptophyceae).</title>
        <authorList>
            <person name="Hovde B.T."/>
            <person name="Deodato C.R."/>
            <person name="Hunsperger H.M."/>
            <person name="Ryken S.A."/>
            <person name="Yost W."/>
            <person name="Jha R.K."/>
            <person name="Patterson J."/>
            <person name="Monnat R.J. Jr."/>
            <person name="Barlow S.B."/>
            <person name="Starkenburg S.R."/>
            <person name="Cattolico R.A."/>
        </authorList>
    </citation>
    <scope>NUCLEOTIDE SEQUENCE</scope>
    <source>
        <strain evidence="4">CCMP291</strain>
    </source>
</reference>
<evidence type="ECO:0000256" key="1">
    <source>
        <dbReference type="PROSITE-ProRule" id="PRU00235"/>
    </source>
</evidence>
<dbReference type="Proteomes" id="UP000037460">
    <property type="component" value="Unassembled WGS sequence"/>
</dbReference>
<dbReference type="EMBL" id="JWZX01003237">
    <property type="protein sequence ID" value="KOO22938.1"/>
    <property type="molecule type" value="Genomic_DNA"/>
</dbReference>
<feature type="region of interest" description="Disordered" evidence="2">
    <location>
        <begin position="395"/>
        <end position="476"/>
    </location>
</feature>
<dbReference type="InterPro" id="IPR000408">
    <property type="entry name" value="Reg_chr_condens"/>
</dbReference>
<sequence>MGKKPGAEAMQAINLRGPHRLLAGFGGARIVSIATGCTSAHVIAIGAGGEAFAWGRNDNGQLGLGDASAAPRLAPERVALLKGTPISRAATGKAHTVFLSTEGELLACGACKQGAVGNGVKKAEQTPTPTPLVLPSGVRFVHVASGQNFNLAIDAEGDVWSWGWSEFGVLGHGTDGEWNTKEGSVKLSYSAETVPKRISALAGLGCVDVACGQHHCAAIDREGVVYTWGNGGYGRLGHKDQQDQWTPKSLRDSCVRAREVSCGSAHTAAIGWTKLANGDVCWAAKPSLFMWGRVKGASQNAWMYPTPEEDMRGWSMKHMSCGASHNVAAADASVIAWGSACLSGELGFGSEGKKSSARPDKVLALEGAAVAQITCGLANSILLVERSAAVDKLPEWDPSLAGPPPAAVDRSSAANSEGAAASAAGASKAGASKAKGKAVAKGKRAVADEPKDDEDEDDPDEDYKPEPTAAKKKSKK</sequence>
<dbReference type="Pfam" id="PF00415">
    <property type="entry name" value="RCC1"/>
    <property type="match status" value="4"/>
</dbReference>
<gene>
    <name evidence="3" type="ORF">Ctob_007761</name>
</gene>
<dbReference type="OrthoDB" id="297375at2759"/>
<feature type="repeat" description="RCC1" evidence="1">
    <location>
        <begin position="103"/>
        <end position="156"/>
    </location>
</feature>
<comment type="caution">
    <text evidence="3">The sequence shown here is derived from an EMBL/GenBank/DDBJ whole genome shotgun (WGS) entry which is preliminary data.</text>
</comment>
<dbReference type="GO" id="GO:0016020">
    <property type="term" value="C:membrane"/>
    <property type="evidence" value="ECO:0007669"/>
    <property type="project" value="TreeGrafter"/>
</dbReference>
<dbReference type="PROSITE" id="PS50012">
    <property type="entry name" value="RCC1_3"/>
    <property type="match status" value="5"/>
</dbReference>
<dbReference type="GO" id="GO:0031267">
    <property type="term" value="F:small GTPase binding"/>
    <property type="evidence" value="ECO:0007669"/>
    <property type="project" value="TreeGrafter"/>
</dbReference>
<organism evidence="3 4">
    <name type="scientific">Chrysochromulina tobinii</name>
    <dbReference type="NCBI Taxonomy" id="1460289"/>
    <lineage>
        <taxon>Eukaryota</taxon>
        <taxon>Haptista</taxon>
        <taxon>Haptophyta</taxon>
        <taxon>Prymnesiophyceae</taxon>
        <taxon>Prymnesiales</taxon>
        <taxon>Chrysochromulinaceae</taxon>
        <taxon>Chrysochromulina</taxon>
    </lineage>
</organism>
<dbReference type="PRINTS" id="PR00633">
    <property type="entry name" value="RCCNDNSATION"/>
</dbReference>
<feature type="compositionally biased region" description="Low complexity" evidence="2">
    <location>
        <begin position="411"/>
        <end position="433"/>
    </location>
</feature>
<dbReference type="Gene3D" id="2.130.10.30">
    <property type="entry name" value="Regulator of chromosome condensation 1/beta-lactamase-inhibitor protein II"/>
    <property type="match status" value="2"/>
</dbReference>
<dbReference type="PANTHER" id="PTHR46207">
    <property type="entry name" value="PROTEIN RCC2"/>
    <property type="match status" value="1"/>
</dbReference>
<feature type="repeat" description="RCC1" evidence="1">
    <location>
        <begin position="49"/>
        <end position="102"/>
    </location>
</feature>
<dbReference type="SUPFAM" id="SSF50985">
    <property type="entry name" value="RCC1/BLIP-II"/>
    <property type="match status" value="1"/>
</dbReference>
<feature type="repeat" description="RCC1" evidence="1">
    <location>
        <begin position="157"/>
        <end position="222"/>
    </location>
</feature>
<protein>
    <submittedName>
        <fullName evidence="3">Regulator of chromosome condensation family protein</fullName>
    </submittedName>
</protein>
<dbReference type="InterPro" id="IPR028641">
    <property type="entry name" value="RCC2"/>
</dbReference>
<dbReference type="AlphaFoldDB" id="A0A0M0J9P6"/>